<dbReference type="SMART" id="SM00020">
    <property type="entry name" value="Tryp_SPc"/>
    <property type="match status" value="1"/>
</dbReference>
<evidence type="ECO:0000313" key="10">
    <source>
        <dbReference type="EMBL" id="KYN02208.1"/>
    </source>
</evidence>
<dbReference type="Gene3D" id="2.40.10.10">
    <property type="entry name" value="Trypsin-like serine proteases"/>
    <property type="match status" value="2"/>
</dbReference>
<dbReference type="InterPro" id="IPR033116">
    <property type="entry name" value="TRYPSIN_SER"/>
</dbReference>
<feature type="domain" description="Peptidase S1" evidence="9">
    <location>
        <begin position="1"/>
        <end position="225"/>
    </location>
</feature>
<dbReference type="PROSITE" id="PS00135">
    <property type="entry name" value="TRYPSIN_SER"/>
    <property type="match status" value="1"/>
</dbReference>
<dbReference type="FunFam" id="2.40.10.10:FF:000047">
    <property type="entry name" value="Trypsin eta"/>
    <property type="match status" value="1"/>
</dbReference>
<proteinExistence type="predicted"/>
<dbReference type="EC" id="3.4.21.1" evidence="7"/>
<evidence type="ECO:0000256" key="1">
    <source>
        <dbReference type="ARBA" id="ARBA00004239"/>
    </source>
</evidence>
<keyword evidence="5 8" id="KW-0720">Serine protease</keyword>
<keyword evidence="3 8" id="KW-0645">Protease</keyword>
<keyword evidence="11" id="KW-1185">Reference proteome</keyword>
<evidence type="ECO:0000256" key="7">
    <source>
        <dbReference type="ARBA" id="ARBA00044036"/>
    </source>
</evidence>
<feature type="non-terminal residue" evidence="10">
    <location>
        <position position="1"/>
    </location>
</feature>
<dbReference type="InterPro" id="IPR009003">
    <property type="entry name" value="Peptidase_S1_PA"/>
</dbReference>
<evidence type="ECO:0000256" key="3">
    <source>
        <dbReference type="ARBA" id="ARBA00022670"/>
    </source>
</evidence>
<dbReference type="GO" id="GO:0005576">
    <property type="term" value="C:extracellular region"/>
    <property type="evidence" value="ECO:0007669"/>
    <property type="project" value="UniProtKB-SubCell"/>
</dbReference>
<dbReference type="PANTHER" id="PTHR24252">
    <property type="entry name" value="ACROSIN-RELATED"/>
    <property type="match status" value="1"/>
</dbReference>
<keyword evidence="2" id="KW-0964">Secreted</keyword>
<evidence type="ECO:0000256" key="2">
    <source>
        <dbReference type="ARBA" id="ARBA00022525"/>
    </source>
</evidence>
<evidence type="ECO:0000259" key="9">
    <source>
        <dbReference type="PROSITE" id="PS50240"/>
    </source>
</evidence>
<sequence length="231" mass="25255">FPWMVALGIGDSSDPSFICGGSLISNRHVITAAHCLPVDIVRVADLNLDNDQDGAHSFQDNVLSQTAHPQYNANTLENDVAIVKTTRTVTLTDLRYPISLPFKLENDCIEGENVLITGWGTTSYGGNSSPHLLYAVVPVVSLDDCKAAYAQYQQDIDNRNICAGYKQGGTDTCQGDSGGPLMAVRSNTPYVVGITSWGYECARPNYPGVYTRVKAFEDFIKKQLGMKRFSY</sequence>
<dbReference type="EMBL" id="KQ977513">
    <property type="protein sequence ID" value="KYN02208.1"/>
    <property type="molecule type" value="Genomic_DNA"/>
</dbReference>
<dbReference type="Proteomes" id="UP000078542">
    <property type="component" value="Unassembled WGS sequence"/>
</dbReference>
<dbReference type="CDD" id="cd00190">
    <property type="entry name" value="Tryp_SPc"/>
    <property type="match status" value="1"/>
</dbReference>
<dbReference type="GO" id="GO:0016485">
    <property type="term" value="P:protein processing"/>
    <property type="evidence" value="ECO:0007669"/>
    <property type="project" value="UniProtKB-ARBA"/>
</dbReference>
<accession>A0A195CNB8</accession>
<organism evidence="10 11">
    <name type="scientific">Cyphomyrmex costatus</name>
    <dbReference type="NCBI Taxonomy" id="456900"/>
    <lineage>
        <taxon>Eukaryota</taxon>
        <taxon>Metazoa</taxon>
        <taxon>Ecdysozoa</taxon>
        <taxon>Arthropoda</taxon>
        <taxon>Hexapoda</taxon>
        <taxon>Insecta</taxon>
        <taxon>Pterygota</taxon>
        <taxon>Neoptera</taxon>
        <taxon>Endopterygota</taxon>
        <taxon>Hymenoptera</taxon>
        <taxon>Apocrita</taxon>
        <taxon>Aculeata</taxon>
        <taxon>Formicoidea</taxon>
        <taxon>Formicidae</taxon>
        <taxon>Myrmicinae</taxon>
        <taxon>Cyphomyrmex</taxon>
    </lineage>
</organism>
<protein>
    <recommendedName>
        <fullName evidence="7">chymotrypsin</fullName>
        <ecNumber evidence="7">3.4.21.1</ecNumber>
    </recommendedName>
</protein>
<dbReference type="InterPro" id="IPR018114">
    <property type="entry name" value="TRYPSIN_HIS"/>
</dbReference>
<evidence type="ECO:0000256" key="8">
    <source>
        <dbReference type="RuleBase" id="RU363034"/>
    </source>
</evidence>
<reference evidence="10 11" key="1">
    <citation type="submission" date="2016-03" db="EMBL/GenBank/DDBJ databases">
        <title>Cyphomyrmex costatus WGS genome.</title>
        <authorList>
            <person name="Nygaard S."/>
            <person name="Hu H."/>
            <person name="Boomsma J."/>
            <person name="Zhang G."/>
        </authorList>
    </citation>
    <scope>NUCLEOTIDE SEQUENCE [LARGE SCALE GENOMIC DNA]</scope>
    <source>
        <strain evidence="10">MS0001</strain>
        <tissue evidence="10">Whole body</tissue>
    </source>
</reference>
<dbReference type="STRING" id="456900.A0A195CNB8"/>
<evidence type="ECO:0000313" key="11">
    <source>
        <dbReference type="Proteomes" id="UP000078542"/>
    </source>
</evidence>
<comment type="subcellular location">
    <subcellularLocation>
        <location evidence="1">Secreted</location>
        <location evidence="1">Extracellular space</location>
    </subcellularLocation>
</comment>
<evidence type="ECO:0000256" key="6">
    <source>
        <dbReference type="ARBA" id="ARBA00023157"/>
    </source>
</evidence>
<dbReference type="GO" id="GO:0004252">
    <property type="term" value="F:serine-type endopeptidase activity"/>
    <property type="evidence" value="ECO:0007669"/>
    <property type="project" value="UniProtKB-EC"/>
</dbReference>
<keyword evidence="6" id="KW-1015">Disulfide bond</keyword>
<dbReference type="Pfam" id="PF00089">
    <property type="entry name" value="Trypsin"/>
    <property type="match status" value="1"/>
</dbReference>
<gene>
    <name evidence="10" type="ORF">ALC62_06992</name>
</gene>
<evidence type="ECO:0000256" key="5">
    <source>
        <dbReference type="ARBA" id="ARBA00022825"/>
    </source>
</evidence>
<dbReference type="SUPFAM" id="SSF50494">
    <property type="entry name" value="Trypsin-like serine proteases"/>
    <property type="match status" value="1"/>
</dbReference>
<dbReference type="InterPro" id="IPR043504">
    <property type="entry name" value="Peptidase_S1_PA_chymotrypsin"/>
</dbReference>
<dbReference type="AlphaFoldDB" id="A0A195CNB8"/>
<dbReference type="PROSITE" id="PS50240">
    <property type="entry name" value="TRYPSIN_DOM"/>
    <property type="match status" value="1"/>
</dbReference>
<name>A0A195CNB8_9HYME</name>
<dbReference type="InterPro" id="IPR001254">
    <property type="entry name" value="Trypsin_dom"/>
</dbReference>
<dbReference type="PANTHER" id="PTHR24252:SF7">
    <property type="entry name" value="HYALIN"/>
    <property type="match status" value="1"/>
</dbReference>
<evidence type="ECO:0000256" key="4">
    <source>
        <dbReference type="ARBA" id="ARBA00022801"/>
    </source>
</evidence>
<dbReference type="InterPro" id="IPR001314">
    <property type="entry name" value="Peptidase_S1A"/>
</dbReference>
<dbReference type="PROSITE" id="PS00134">
    <property type="entry name" value="TRYPSIN_HIS"/>
    <property type="match status" value="1"/>
</dbReference>
<dbReference type="PRINTS" id="PR00722">
    <property type="entry name" value="CHYMOTRYPSIN"/>
</dbReference>
<keyword evidence="4 8" id="KW-0378">Hydrolase</keyword>